<dbReference type="OrthoDB" id="6133115at2759"/>
<reference evidence="8 9" key="1">
    <citation type="submission" date="2015-01" db="EMBL/GenBank/DDBJ databases">
        <title>The Genome Sequence of Exophiala spinifera CBS89968.</title>
        <authorList>
            <consortium name="The Broad Institute Genomics Platform"/>
            <person name="Cuomo C."/>
            <person name="de Hoog S."/>
            <person name="Gorbushina A."/>
            <person name="Stielow B."/>
            <person name="Teixiera M."/>
            <person name="Abouelleil A."/>
            <person name="Chapman S.B."/>
            <person name="Priest M."/>
            <person name="Young S.K."/>
            <person name="Wortman J."/>
            <person name="Nusbaum C."/>
            <person name="Birren B."/>
        </authorList>
    </citation>
    <scope>NUCLEOTIDE SEQUENCE [LARGE SCALE GENOMIC DNA]</scope>
    <source>
        <strain evidence="8 9">CBS 89968</strain>
    </source>
</reference>
<dbReference type="Pfam" id="PF26082">
    <property type="entry name" value="zf-C2H2_AcuF"/>
    <property type="match status" value="1"/>
</dbReference>
<feature type="domain" description="C2H2-type" evidence="7">
    <location>
        <begin position="522"/>
        <end position="545"/>
    </location>
</feature>
<evidence type="ECO:0000256" key="3">
    <source>
        <dbReference type="ARBA" id="ARBA00023043"/>
    </source>
</evidence>
<dbReference type="Gene3D" id="1.25.40.20">
    <property type="entry name" value="Ankyrin repeat-containing domain"/>
    <property type="match status" value="4"/>
</dbReference>
<feature type="repeat" description="ANK" evidence="4">
    <location>
        <begin position="752"/>
        <end position="784"/>
    </location>
</feature>
<feature type="compositionally biased region" description="Basic and acidic residues" evidence="6">
    <location>
        <begin position="107"/>
        <end position="121"/>
    </location>
</feature>
<sequence>MVTPDLARLASLGRKNFALLEQVIGGFKSGLLEDAHARNHCAFLNEYERYRVWAVESGLLAPGHGSLDYRLRESGTLTELFELILNGLAQNLEETLELGRSRQGGDQSRERLDAVEPHSDDPDCFEDEEEGELEPQSYIDILLEVIVGLVNRLFKLSTKIRNTSTRLGFSRAKFFESIDKDTGVDLIKAFAHYDDDYVRSVFLQYRLDAPEEIRSQEAQDLSSMRATETLWHQTETCELCQSRGSIPEGSTISGESQSYEDAEEDSPEDIEQLQHQIGAHYLVHRIAQANNKRRQQFGYWKEHYSKLQKHTETVLATIRPRTLAEPDRHLQPAAVDGFERELNSRQTLGISALLAPPTVTTATRLEPSLLNRMDERSVTSVSEYAPSSWAPDRENIGFPPPPKKPLGDKFFECPYCFTICPRQMLSDKAWRAHLIHDLRPFVCTYPDCQIAGQLYDTKSAWVEHENTVHRKQWRCPDHPDPPYSSLQTFEAHIAALHGSDATYLRSDTFLQACQSFSVDNDRPCPICLSSSFRDVQALQSHLSQHLIRMSLFSLPRSTDADDGRSQVGSDIAVGEVLDSRADDDENSSDGGEAWDDIAEAAGAGDTERLTNILLEKQENGLSVEVLNHALCKASAKGHTETVEILLDNGADIEAVGQEETPLMQASIENRIEVVRLLLGRGAHVNEGRSLSTALTCATEYSDIEIILELLSAGADPNKTVDDGSSAVRQAAIAGRLNVLATLMDHGADINAPSLPALPAASSRGHKEVVQLLLERGAHIDAKAIGETALMGASLGGYQEIVKTLLDHGADPNLVDNTGNTALLMVSGTRHEHVEIVKMLIDRGAHVDHTDKRGNTALHAAAARGYANVVRVLIDAGADLERANQVAVTPLQAALKARQHGVVTMLLEAGVKGTQPADPLDELILPQLAGGTMVTSKKSPPSLPRLWRIETLSSTETAPRLTLVHDIAPGSILTCVSFSPDGSYLAVAGQAVTWLVDLEDVSKMYPLPHPGSKHDGLYVRSVCFSADGKSLATASEDYIVRLWDVETREVKHLFGQHSQEVHSVAISPDNNMIASGSSDGEFYISDCITGDVISSSRAKHAVTSVAFSPDSRLLAVGTVNKDVLICRELGTGEWYNLSMMTPSPTETVYDVAFSSSGEQVFCASLDSNIYRWHFKDEGGDDLTDCKSQVLSGHNGYALSVAETRDCRWIVSGSRDKTVRIWSEESGQAMLLLEGHEDTVFSIATCPEKNLIATASGDMTFTVWRYENE</sequence>
<dbReference type="InterPro" id="IPR002110">
    <property type="entry name" value="Ankyrin_rpt"/>
</dbReference>
<dbReference type="EMBL" id="KN847499">
    <property type="protein sequence ID" value="KIW11455.1"/>
    <property type="molecule type" value="Genomic_DNA"/>
</dbReference>
<dbReference type="Proteomes" id="UP000053328">
    <property type="component" value="Unassembled WGS sequence"/>
</dbReference>
<protein>
    <recommendedName>
        <fullName evidence="7">C2H2-type domain-containing protein</fullName>
    </recommendedName>
</protein>
<name>A0A0D2AYI8_9EURO</name>
<accession>A0A0D2AYI8</accession>
<dbReference type="Gene3D" id="2.130.10.10">
    <property type="entry name" value="YVTN repeat-like/Quinoprotein amine dehydrogenase"/>
    <property type="match status" value="1"/>
</dbReference>
<dbReference type="PANTHER" id="PTHR24189">
    <property type="entry name" value="MYOTROPHIN"/>
    <property type="match status" value="1"/>
</dbReference>
<feature type="region of interest" description="Disordered" evidence="6">
    <location>
        <begin position="99"/>
        <end position="131"/>
    </location>
</feature>
<feature type="repeat" description="WD" evidence="5">
    <location>
        <begin position="1018"/>
        <end position="1052"/>
    </location>
</feature>
<dbReference type="Pfam" id="PF00023">
    <property type="entry name" value="Ank"/>
    <property type="match status" value="1"/>
</dbReference>
<dbReference type="SUPFAM" id="SSF48403">
    <property type="entry name" value="Ankyrin repeat"/>
    <property type="match status" value="1"/>
</dbReference>
<evidence type="ECO:0000313" key="9">
    <source>
        <dbReference type="Proteomes" id="UP000053328"/>
    </source>
</evidence>
<feature type="repeat" description="ANK" evidence="4">
    <location>
        <begin position="722"/>
        <end position="754"/>
    </location>
</feature>
<dbReference type="PROSITE" id="PS50294">
    <property type="entry name" value="WD_REPEATS_REGION"/>
    <property type="match status" value="3"/>
</dbReference>
<keyword evidence="3 4" id="KW-0040">ANK repeat</keyword>
<dbReference type="VEuPathDB" id="FungiDB:PV08_10755"/>
<gene>
    <name evidence="8" type="ORF">PV08_10755</name>
</gene>
<dbReference type="SMART" id="SM00320">
    <property type="entry name" value="WD40"/>
    <property type="match status" value="7"/>
</dbReference>
<dbReference type="RefSeq" id="XP_016231671.1">
    <property type="nucleotide sequence ID" value="XM_016385069.1"/>
</dbReference>
<dbReference type="Pfam" id="PF12796">
    <property type="entry name" value="Ank_2"/>
    <property type="match status" value="2"/>
</dbReference>
<evidence type="ECO:0000256" key="6">
    <source>
        <dbReference type="SAM" id="MobiDB-lite"/>
    </source>
</evidence>
<dbReference type="PROSITE" id="PS50082">
    <property type="entry name" value="WD_REPEATS_2"/>
    <property type="match status" value="4"/>
</dbReference>
<dbReference type="HOGENOM" id="CLU_263234_0_0_1"/>
<dbReference type="PROSITE" id="PS50297">
    <property type="entry name" value="ANK_REP_REGION"/>
    <property type="match status" value="6"/>
</dbReference>
<dbReference type="PROSITE" id="PS00678">
    <property type="entry name" value="WD_REPEATS_1"/>
    <property type="match status" value="1"/>
</dbReference>
<dbReference type="InterPro" id="IPR019775">
    <property type="entry name" value="WD40_repeat_CS"/>
</dbReference>
<feature type="region of interest" description="Disordered" evidence="6">
    <location>
        <begin position="242"/>
        <end position="268"/>
    </location>
</feature>
<keyword evidence="9" id="KW-1185">Reference proteome</keyword>
<dbReference type="Pfam" id="PF00400">
    <property type="entry name" value="WD40"/>
    <property type="match status" value="7"/>
</dbReference>
<evidence type="ECO:0000256" key="2">
    <source>
        <dbReference type="ARBA" id="ARBA00022737"/>
    </source>
</evidence>
<feature type="repeat" description="ANK" evidence="4">
    <location>
        <begin position="629"/>
        <end position="657"/>
    </location>
</feature>
<feature type="compositionally biased region" description="Acidic residues" evidence="6">
    <location>
        <begin position="258"/>
        <end position="268"/>
    </location>
</feature>
<dbReference type="InterPro" id="IPR015943">
    <property type="entry name" value="WD40/YVTN_repeat-like_dom_sf"/>
</dbReference>
<feature type="compositionally biased region" description="Polar residues" evidence="6">
    <location>
        <begin position="242"/>
        <end position="257"/>
    </location>
</feature>
<evidence type="ECO:0000256" key="5">
    <source>
        <dbReference type="PROSITE-ProRule" id="PRU00221"/>
    </source>
</evidence>
<feature type="repeat" description="ANK" evidence="4">
    <location>
        <begin position="817"/>
        <end position="851"/>
    </location>
</feature>
<proteinExistence type="predicted"/>
<keyword evidence="1 5" id="KW-0853">WD repeat</keyword>
<dbReference type="SMART" id="SM00355">
    <property type="entry name" value="ZnF_C2H2"/>
    <property type="match status" value="2"/>
</dbReference>
<feature type="repeat" description="WD" evidence="5">
    <location>
        <begin position="1189"/>
        <end position="1230"/>
    </location>
</feature>
<dbReference type="GeneID" id="27337838"/>
<dbReference type="CDD" id="cd00200">
    <property type="entry name" value="WD40"/>
    <property type="match status" value="1"/>
</dbReference>
<feature type="compositionally biased region" description="Acidic residues" evidence="6">
    <location>
        <begin position="122"/>
        <end position="131"/>
    </location>
</feature>
<feature type="domain" description="C2H2-type" evidence="7">
    <location>
        <begin position="441"/>
        <end position="469"/>
    </location>
</feature>
<feature type="repeat" description="ANK" evidence="4">
    <location>
        <begin position="852"/>
        <end position="884"/>
    </location>
</feature>
<dbReference type="STRING" id="91928.A0A0D2AYI8"/>
<feature type="repeat" description="ANK" evidence="4">
    <location>
        <begin position="784"/>
        <end position="816"/>
    </location>
</feature>
<dbReference type="InterPro" id="IPR058925">
    <property type="entry name" value="zf-C2H2_AcuF"/>
</dbReference>
<evidence type="ECO:0000313" key="8">
    <source>
        <dbReference type="EMBL" id="KIW11455.1"/>
    </source>
</evidence>
<dbReference type="SUPFAM" id="SSF50978">
    <property type="entry name" value="WD40 repeat-like"/>
    <property type="match status" value="1"/>
</dbReference>
<dbReference type="PROSITE" id="PS50088">
    <property type="entry name" value="ANK_REPEAT"/>
    <property type="match status" value="7"/>
</dbReference>
<dbReference type="InterPro" id="IPR036770">
    <property type="entry name" value="Ankyrin_rpt-contain_sf"/>
</dbReference>
<dbReference type="InterPro" id="IPR050745">
    <property type="entry name" value="Multifunctional_regulatory"/>
</dbReference>
<dbReference type="AlphaFoldDB" id="A0A0D2AYI8"/>
<dbReference type="PANTHER" id="PTHR24189:SF50">
    <property type="entry name" value="ANKYRIN REPEAT AND SOCS BOX PROTEIN 2"/>
    <property type="match status" value="1"/>
</dbReference>
<dbReference type="SMART" id="SM00248">
    <property type="entry name" value="ANK"/>
    <property type="match status" value="9"/>
</dbReference>
<dbReference type="InterPro" id="IPR036322">
    <property type="entry name" value="WD40_repeat_dom_sf"/>
</dbReference>
<organism evidence="8 9">
    <name type="scientific">Exophiala spinifera</name>
    <dbReference type="NCBI Taxonomy" id="91928"/>
    <lineage>
        <taxon>Eukaryota</taxon>
        <taxon>Fungi</taxon>
        <taxon>Dikarya</taxon>
        <taxon>Ascomycota</taxon>
        <taxon>Pezizomycotina</taxon>
        <taxon>Eurotiomycetes</taxon>
        <taxon>Chaetothyriomycetidae</taxon>
        <taxon>Chaetothyriales</taxon>
        <taxon>Herpotrichiellaceae</taxon>
        <taxon>Exophiala</taxon>
    </lineage>
</organism>
<dbReference type="InterPro" id="IPR013087">
    <property type="entry name" value="Znf_C2H2_type"/>
</dbReference>
<feature type="repeat" description="ANK" evidence="4">
    <location>
        <begin position="657"/>
        <end position="689"/>
    </location>
</feature>
<evidence type="ECO:0000259" key="7">
    <source>
        <dbReference type="SMART" id="SM00355"/>
    </source>
</evidence>
<evidence type="ECO:0000256" key="1">
    <source>
        <dbReference type="ARBA" id="ARBA00022574"/>
    </source>
</evidence>
<keyword evidence="2" id="KW-0677">Repeat</keyword>
<feature type="repeat" description="WD" evidence="5">
    <location>
        <begin position="1053"/>
        <end position="1094"/>
    </location>
</feature>
<feature type="repeat" description="WD" evidence="5">
    <location>
        <begin position="1231"/>
        <end position="1267"/>
    </location>
</feature>
<evidence type="ECO:0000256" key="4">
    <source>
        <dbReference type="PROSITE-ProRule" id="PRU00023"/>
    </source>
</evidence>
<dbReference type="InterPro" id="IPR001680">
    <property type="entry name" value="WD40_rpt"/>
</dbReference>